<sequence length="458" mass="47520">MVDPALAQVTLDGIVSTETLLEALVGILGFALLAAGTAAGAAFTYRWYSGTEIPEGVAVLAGVTIVALWLNTQTALQEAIIGDTGLTEPGTAVYTVAAFVASAVAADGGRRLGNYLARDVFAVASPRSIAEVGQLVRSAGRVVAVELPDQIGDIDGYDPVDDAVKEELAGQTLLFPRRLAGDELRERLVARLERDFGVGHVDVDLAADGTVDYFAVGSRPAGIGPTLAPGTVAVALEADPAADASPGDAVQIWTRDGEGDGSGGGTARRVAGGELRGTAADVATVALDAEDARDLDPEREYRLVTLPGSPDAERDLVSLLRTVDETVTTVTVGSDDPLAGLPIDALPVLVVALERGGESGAASDDGDDSLALPAGDVRLAAGDVAYVLGRPDALRRVTERILDRGRERNRAPDGDRAPAPDSESDGAGDRDGDGRADKYSSADRDRNRDREPEQPRER</sequence>
<dbReference type="InterPro" id="IPR006037">
    <property type="entry name" value="RCK_C"/>
</dbReference>
<dbReference type="InterPro" id="IPR058603">
    <property type="entry name" value="DUF8167_2nd"/>
</dbReference>
<dbReference type="STRING" id="1202768.SAMN05216285_3046"/>
<dbReference type="Pfam" id="PF26501">
    <property type="entry name" value="DUF8167"/>
    <property type="match status" value="1"/>
</dbReference>
<dbReference type="PROSITE" id="PS51202">
    <property type="entry name" value="RCK_C"/>
    <property type="match status" value="1"/>
</dbReference>
<dbReference type="SUPFAM" id="SSF116726">
    <property type="entry name" value="TrkA C-terminal domain-like"/>
    <property type="match status" value="1"/>
</dbReference>
<evidence type="ECO:0000256" key="2">
    <source>
        <dbReference type="SAM" id="Phobius"/>
    </source>
</evidence>
<feature type="domain" description="RCK C-terminal" evidence="3">
    <location>
        <begin position="314"/>
        <end position="403"/>
    </location>
</feature>
<dbReference type="AlphaFoldDB" id="A0A1I0Q4F4"/>
<feature type="transmembrane region" description="Helical" evidence="2">
    <location>
        <begin position="53"/>
        <end position="70"/>
    </location>
</feature>
<feature type="compositionally biased region" description="Basic and acidic residues" evidence="1">
    <location>
        <begin position="404"/>
        <end position="418"/>
    </location>
</feature>
<dbReference type="EMBL" id="FOIS01000004">
    <property type="protein sequence ID" value="SEW21666.1"/>
    <property type="molecule type" value="Genomic_DNA"/>
</dbReference>
<organism evidence="4 5">
    <name type="scientific">Natrinema salifodinae</name>
    <dbReference type="NCBI Taxonomy" id="1202768"/>
    <lineage>
        <taxon>Archaea</taxon>
        <taxon>Methanobacteriati</taxon>
        <taxon>Methanobacteriota</taxon>
        <taxon>Stenosarchaea group</taxon>
        <taxon>Halobacteria</taxon>
        <taxon>Halobacteriales</taxon>
        <taxon>Natrialbaceae</taxon>
        <taxon>Natrinema</taxon>
    </lineage>
</organism>
<feature type="transmembrane region" description="Helical" evidence="2">
    <location>
        <begin position="20"/>
        <end position="41"/>
    </location>
</feature>
<dbReference type="RefSeq" id="WP_049989662.1">
    <property type="nucleotide sequence ID" value="NZ_FOIS01000004.1"/>
</dbReference>
<protein>
    <submittedName>
        <fullName evidence="4">TrkA-C domain-containing protein</fullName>
    </submittedName>
</protein>
<keyword evidence="5" id="KW-1185">Reference proteome</keyword>
<evidence type="ECO:0000256" key="1">
    <source>
        <dbReference type="SAM" id="MobiDB-lite"/>
    </source>
</evidence>
<evidence type="ECO:0000259" key="3">
    <source>
        <dbReference type="PROSITE" id="PS51202"/>
    </source>
</evidence>
<dbReference type="GO" id="GO:0008324">
    <property type="term" value="F:monoatomic cation transmembrane transporter activity"/>
    <property type="evidence" value="ECO:0007669"/>
    <property type="project" value="InterPro"/>
</dbReference>
<dbReference type="OrthoDB" id="205214at2157"/>
<dbReference type="Proteomes" id="UP000183275">
    <property type="component" value="Unassembled WGS sequence"/>
</dbReference>
<reference evidence="5" key="1">
    <citation type="submission" date="2016-10" db="EMBL/GenBank/DDBJ databases">
        <authorList>
            <person name="Varghese N."/>
        </authorList>
    </citation>
    <scope>NUCLEOTIDE SEQUENCE [LARGE SCALE GENOMIC DNA]</scope>
    <source>
        <strain evidence="5">CGMCC 1.12284</strain>
    </source>
</reference>
<accession>A0A1I0Q4F4</accession>
<keyword evidence="2" id="KW-0812">Transmembrane</keyword>
<evidence type="ECO:0000313" key="5">
    <source>
        <dbReference type="Proteomes" id="UP000183275"/>
    </source>
</evidence>
<dbReference type="Gene3D" id="3.30.70.1450">
    <property type="entry name" value="Regulator of K+ conductance, C-terminal domain"/>
    <property type="match status" value="1"/>
</dbReference>
<feature type="region of interest" description="Disordered" evidence="1">
    <location>
        <begin position="404"/>
        <end position="458"/>
    </location>
</feature>
<feature type="compositionally biased region" description="Basic and acidic residues" evidence="1">
    <location>
        <begin position="427"/>
        <end position="458"/>
    </location>
</feature>
<dbReference type="InterPro" id="IPR058604">
    <property type="entry name" value="DUF8167_3rd"/>
</dbReference>
<dbReference type="InterPro" id="IPR036721">
    <property type="entry name" value="RCK_C_sf"/>
</dbReference>
<dbReference type="Pfam" id="PF26503">
    <property type="entry name" value="DUF8167_3rd"/>
    <property type="match status" value="1"/>
</dbReference>
<keyword evidence="2" id="KW-0472">Membrane</keyword>
<gene>
    <name evidence="4" type="ORF">SAMN05216285_3046</name>
</gene>
<name>A0A1I0Q4F4_9EURY</name>
<dbReference type="GO" id="GO:0006813">
    <property type="term" value="P:potassium ion transport"/>
    <property type="evidence" value="ECO:0007669"/>
    <property type="project" value="InterPro"/>
</dbReference>
<evidence type="ECO:0000313" key="4">
    <source>
        <dbReference type="EMBL" id="SEW21666.1"/>
    </source>
</evidence>
<dbReference type="InterPro" id="IPR058480">
    <property type="entry name" value="DUF8167_N"/>
</dbReference>
<proteinExistence type="predicted"/>
<keyword evidence="2" id="KW-1133">Transmembrane helix</keyword>
<dbReference type="eggNOG" id="arCOG07570">
    <property type="taxonomic scope" value="Archaea"/>
</dbReference>
<dbReference type="Pfam" id="PF26502">
    <property type="entry name" value="DUF8167_2nd"/>
    <property type="match status" value="1"/>
</dbReference>